<evidence type="ECO:0000259" key="2">
    <source>
        <dbReference type="Pfam" id="PF14977"/>
    </source>
</evidence>
<keyword evidence="4" id="KW-1185">Reference proteome</keyword>
<evidence type="ECO:0000256" key="1">
    <source>
        <dbReference type="SAM" id="MobiDB-lite"/>
    </source>
</evidence>
<evidence type="ECO:0000313" key="3">
    <source>
        <dbReference type="EMBL" id="WAR28563.1"/>
    </source>
</evidence>
<dbReference type="PANTHER" id="PTHR23093">
    <property type="entry name" value="SIMILAR TO CHROMOSOME 3 OPEN READING FRAME 20"/>
    <property type="match status" value="1"/>
</dbReference>
<reference evidence="3" key="1">
    <citation type="submission" date="2022-11" db="EMBL/GenBank/DDBJ databases">
        <title>Centuries of genome instability and evolution in soft-shell clam transmissible cancer (bioRxiv).</title>
        <authorList>
            <person name="Hart S.F.M."/>
            <person name="Yonemitsu M.A."/>
            <person name="Giersch R.M."/>
            <person name="Beal B.F."/>
            <person name="Arriagada G."/>
            <person name="Davis B.W."/>
            <person name="Ostrander E.A."/>
            <person name="Goff S.P."/>
            <person name="Metzger M.J."/>
        </authorList>
    </citation>
    <scope>NUCLEOTIDE SEQUENCE</scope>
    <source>
        <strain evidence="3">MELC-2E11</strain>
        <tissue evidence="3">Siphon/mantle</tissue>
    </source>
</reference>
<feature type="compositionally biased region" description="Polar residues" evidence="1">
    <location>
        <begin position="109"/>
        <end position="119"/>
    </location>
</feature>
<dbReference type="PANTHER" id="PTHR23093:SF18">
    <property type="entry name" value="GLUTAMATE RICH 6"/>
    <property type="match status" value="1"/>
</dbReference>
<dbReference type="EMBL" id="CP111026">
    <property type="protein sequence ID" value="WAR28563.1"/>
    <property type="molecule type" value="Genomic_DNA"/>
</dbReference>
<dbReference type="Pfam" id="PF14977">
    <property type="entry name" value="FAM194"/>
    <property type="match status" value="1"/>
</dbReference>
<organism evidence="3 4">
    <name type="scientific">Mya arenaria</name>
    <name type="common">Soft-shell clam</name>
    <dbReference type="NCBI Taxonomy" id="6604"/>
    <lineage>
        <taxon>Eukaryota</taxon>
        <taxon>Metazoa</taxon>
        <taxon>Spiralia</taxon>
        <taxon>Lophotrochozoa</taxon>
        <taxon>Mollusca</taxon>
        <taxon>Bivalvia</taxon>
        <taxon>Autobranchia</taxon>
        <taxon>Heteroconchia</taxon>
        <taxon>Euheterodonta</taxon>
        <taxon>Imparidentia</taxon>
        <taxon>Neoheterodontei</taxon>
        <taxon>Myida</taxon>
        <taxon>Myoidea</taxon>
        <taxon>Myidae</taxon>
        <taxon>Mya</taxon>
    </lineage>
</organism>
<dbReference type="InterPro" id="IPR029281">
    <property type="entry name" value="FAM194_C"/>
</dbReference>
<accession>A0ABY7G280</accession>
<feature type="region of interest" description="Disordered" evidence="1">
    <location>
        <begin position="1"/>
        <end position="126"/>
    </location>
</feature>
<feature type="domain" description="FAM194 C-terminal" evidence="2">
    <location>
        <begin position="354"/>
        <end position="395"/>
    </location>
</feature>
<feature type="compositionally biased region" description="Basic and acidic residues" evidence="1">
    <location>
        <begin position="25"/>
        <end position="45"/>
    </location>
</feature>
<evidence type="ECO:0000313" key="4">
    <source>
        <dbReference type="Proteomes" id="UP001164746"/>
    </source>
</evidence>
<protein>
    <recommendedName>
        <fullName evidence="2">FAM194 C-terminal domain-containing protein</fullName>
    </recommendedName>
</protein>
<feature type="compositionally biased region" description="Basic and acidic residues" evidence="1">
    <location>
        <begin position="1"/>
        <end position="12"/>
    </location>
</feature>
<gene>
    <name evidence="3" type="ORF">MAR_014267</name>
</gene>
<proteinExistence type="predicted"/>
<sequence length="482" mass="54887">MADRGESARSRSEFTNSKPLPPIGSKDDDGDRSESQATDRSRSVADDDTNSNGNAFDRPGEGAARPRIVRAFRPEMISDEEMENEKRSLRTFKKKTYDGPSTPDGKDGASQSPKPSSSKLDIADEKATPDIAAYQMPYSDEYGIPILDLSSDTDDYQRESEKHDIPVEDPEERLLPDDVDTDDMGIPHGMFSGKCEFCKSLYCCNDYREFVEFVTSTNRDMEDEQSKKTKLIDIKPHEHVGMREREIQRRQQEAIARQMKTINYQLSSQKCLDEGWTVRAPSPLFDDLGDDVFTPEPLNPDMIADGKPIENAPAFRPDSEFYRQRLRERPLIEKFYESGQKFLTMFPDGTGNYGGLELDHEGAKKRKWSWKDQVTHVHAPPFQPICIGLNREMGLVAPENAPLKEVDEGHIFLEEKKAHVESILSKVENLLKFPNNPKLDKMLPPLHVTSRQVKTERLKQDRALYLAQQSERDKKQNSIPAN</sequence>
<name>A0ABY7G280_MYAAR</name>
<dbReference type="Proteomes" id="UP001164746">
    <property type="component" value="Chromosome 15"/>
</dbReference>